<feature type="region of interest" description="Disordered" evidence="9">
    <location>
        <begin position="601"/>
        <end position="626"/>
    </location>
</feature>
<dbReference type="GO" id="GO:0004674">
    <property type="term" value="F:protein serine/threonine kinase activity"/>
    <property type="evidence" value="ECO:0007669"/>
    <property type="project" value="UniProtKB-KW"/>
</dbReference>
<keyword evidence="6" id="KW-0067">ATP-binding</keyword>
<dbReference type="InterPro" id="IPR051131">
    <property type="entry name" value="NEK_Ser/Thr_kinase_NIMA"/>
</dbReference>
<feature type="region of interest" description="Disordered" evidence="9">
    <location>
        <begin position="1183"/>
        <end position="1268"/>
    </location>
</feature>
<keyword evidence="2" id="KW-0723">Serine/threonine-protein kinase</keyword>
<dbReference type="GO" id="GO:0005524">
    <property type="term" value="F:ATP binding"/>
    <property type="evidence" value="ECO:0007669"/>
    <property type="project" value="UniProtKB-KW"/>
</dbReference>
<dbReference type="Gene3D" id="3.30.200.20">
    <property type="entry name" value="Phosphorylase Kinase, domain 1"/>
    <property type="match status" value="1"/>
</dbReference>
<reference evidence="11 12" key="1">
    <citation type="submission" date="2020-04" db="EMBL/GenBank/DDBJ databases">
        <title>Perkinsus olseni comparative genomics.</title>
        <authorList>
            <person name="Bogema D.R."/>
        </authorList>
    </citation>
    <scope>NUCLEOTIDE SEQUENCE [LARGE SCALE GENOMIC DNA]</scope>
    <source>
        <strain evidence="11">00978-12</strain>
    </source>
</reference>
<feature type="compositionally biased region" description="Basic and acidic residues" evidence="9">
    <location>
        <begin position="1433"/>
        <end position="1448"/>
    </location>
</feature>
<evidence type="ECO:0000256" key="3">
    <source>
        <dbReference type="ARBA" id="ARBA00022679"/>
    </source>
</evidence>
<dbReference type="PROSITE" id="PS50011">
    <property type="entry name" value="PROTEIN_KINASE_DOM"/>
    <property type="match status" value="1"/>
</dbReference>
<evidence type="ECO:0000313" key="12">
    <source>
        <dbReference type="Proteomes" id="UP000541610"/>
    </source>
</evidence>
<evidence type="ECO:0000259" key="10">
    <source>
        <dbReference type="PROSITE" id="PS50011"/>
    </source>
</evidence>
<feature type="compositionally biased region" description="Basic and acidic residues" evidence="9">
    <location>
        <begin position="1198"/>
        <end position="1207"/>
    </location>
</feature>
<feature type="compositionally biased region" description="Low complexity" evidence="9">
    <location>
        <begin position="611"/>
        <end position="625"/>
    </location>
</feature>
<evidence type="ECO:0000313" key="11">
    <source>
        <dbReference type="EMBL" id="KAF4696662.1"/>
    </source>
</evidence>
<dbReference type="EMBL" id="JABANP010000009">
    <property type="protein sequence ID" value="KAF4696662.1"/>
    <property type="molecule type" value="Genomic_DNA"/>
</dbReference>
<feature type="compositionally biased region" description="Basic and acidic residues" evidence="9">
    <location>
        <begin position="1216"/>
        <end position="1227"/>
    </location>
</feature>
<keyword evidence="4" id="KW-0547">Nucleotide-binding</keyword>
<dbReference type="Pfam" id="PF00069">
    <property type="entry name" value="Pkinase"/>
    <property type="match status" value="1"/>
</dbReference>
<dbReference type="InterPro" id="IPR008271">
    <property type="entry name" value="Ser/Thr_kinase_AS"/>
</dbReference>
<evidence type="ECO:0000256" key="9">
    <source>
        <dbReference type="SAM" id="MobiDB-lite"/>
    </source>
</evidence>
<evidence type="ECO:0000256" key="1">
    <source>
        <dbReference type="ARBA" id="ARBA00012513"/>
    </source>
</evidence>
<gene>
    <name evidence="11" type="primary">NEK6</name>
    <name evidence="11" type="ORF">FOZ60_016672</name>
</gene>
<comment type="catalytic activity">
    <reaction evidence="8">
        <text>L-seryl-[protein] + ATP = O-phospho-L-seryl-[protein] + ADP + H(+)</text>
        <dbReference type="Rhea" id="RHEA:17989"/>
        <dbReference type="Rhea" id="RHEA-COMP:9863"/>
        <dbReference type="Rhea" id="RHEA-COMP:11604"/>
        <dbReference type="ChEBI" id="CHEBI:15378"/>
        <dbReference type="ChEBI" id="CHEBI:29999"/>
        <dbReference type="ChEBI" id="CHEBI:30616"/>
        <dbReference type="ChEBI" id="CHEBI:83421"/>
        <dbReference type="ChEBI" id="CHEBI:456216"/>
        <dbReference type="EC" id="2.7.11.1"/>
    </reaction>
</comment>
<keyword evidence="3" id="KW-0808">Transferase</keyword>
<comment type="caution">
    <text evidence="11">The sequence shown here is derived from an EMBL/GenBank/DDBJ whole genome shotgun (WGS) entry which is preliminary data.</text>
</comment>
<dbReference type="SMART" id="SM00220">
    <property type="entry name" value="S_TKc"/>
    <property type="match status" value="1"/>
</dbReference>
<feature type="compositionally biased region" description="Polar residues" evidence="9">
    <location>
        <begin position="463"/>
        <end position="487"/>
    </location>
</feature>
<feature type="region of interest" description="Disordered" evidence="9">
    <location>
        <begin position="60"/>
        <end position="106"/>
    </location>
</feature>
<organism evidence="11 12">
    <name type="scientific">Perkinsus olseni</name>
    <name type="common">Perkinsus atlanticus</name>
    <dbReference type="NCBI Taxonomy" id="32597"/>
    <lineage>
        <taxon>Eukaryota</taxon>
        <taxon>Sar</taxon>
        <taxon>Alveolata</taxon>
        <taxon>Perkinsozoa</taxon>
        <taxon>Perkinsea</taxon>
        <taxon>Perkinsida</taxon>
        <taxon>Perkinsidae</taxon>
        <taxon>Perkinsus</taxon>
    </lineage>
</organism>
<feature type="region of interest" description="Disordered" evidence="9">
    <location>
        <begin position="1"/>
        <end position="29"/>
    </location>
</feature>
<dbReference type="OrthoDB" id="248923at2759"/>
<feature type="domain" description="Protein kinase" evidence="10">
    <location>
        <begin position="817"/>
        <end position="1100"/>
    </location>
</feature>
<sequence>MSEGLPEIPSFGAEPRCMGPDAASSTSTADLAPHHLTTLSATQSASQLYPISADTAHAAGMMNDDGSFGQQEKSPPDLLEAISSGNDPTAGPPSSSASGNGDGENPVFMSMMGAAMAAAQLQNMNQQIQMQQYMLLQQQQALIAHAQMKRGTPTPTSGGVPPPPGSPLDGTESHISSPTSEAPPPPTGGMSGQLTAALISAGAHSPGSSVHSDETKTLDLGVTTPKVETSPGSSVDSNDHMTESDVGTLPLVAVTDDCCTLDGDSGDMKYGELTLDVGPEQGPAAGGQQAGMPGYDTQAWQQFQQLQYNQWSYAAAMSNPWYSQGYAGSRGYAGQGGHDMMRGDTVRNGSAAAAEAVAGIKRRKKPYAAPKGVWRNNGGYNATIYVNKKRIYGPVRRNLADAVSDRRVMEDSVDSARAKVERMIEEQHKVFESDQARESFIAEESHTMIREVVAKLRAERGTHNSANSGPSDPRPSVQSSLASQQSRRPGVVPSLAQAVYGTAAAAAARPGNMMPFMMPYPSAVWPRPMSANSGGSPPLPRARKRDRSVPKEDSKGTTAGVKLDTMPTTTKLAHSVLFGGEGSLPTTDIEIPADLPGANEGFITDPKRARTSTAATTTTTSSSSSYVPLSPLFNPGSPPLSSRMFSSALPKYLRSPAFPATQLTPSRGAPPFGPNGVEGPIMDDDIQLEDSAIESGAAGLYGKGMSTSFGFPLSPTFLPYQTPSASFPSSGAACTGTMSASSASSSTTAATPTAANITTTTITPASTFSTSAFNSPGLQPAASSSTQAAAAASFWTPHLQYLKHSPAFASQSSAAAEGAAEPMGMPTRSRGCWAKERTVRSSWWSPHWTEKLYCLKRVGLREVDHRQREQVKQEVHLLETLKGHPNIVCHKESFVTPDDAICIVMEYCSSGDLGAHIQSLWGGGSPPTGLEDLAVDWLIQMCLALQALHARRVLHRDVKTENIFLMRPAAPGQGSLVLKLGDFGVSKMLGSPSSDPLLSRAALATTMIGTPVYMSPEMYKGKSYSFESDVWGLGCVLYEALHGRYAFEADSLQGLALKIMQGQYGRMTCSEGMQELISLMLCESPKNRPSLQAILALPIVRTRIIPTLKGVCACVESHAGARAAQEAYETLLAQLDSMGLGRIVEPEASLPSTRAAELRRAEKEKMRTERELEDLQEKLRTTAAGRLSRGVSARLRGARSESRDRGGAYEPVPYRPGRENKYDHISKENLANPFKPVRPPVVNSPQGSKKVRPLPASPPSTGRIHPAAASRHDKPSMHALGMVHESSSFTARCGRPVAPDARPPSEVPIEAMNLEPTTPSGPVRRPRGHEAVPMLPRSRLRAASVDPLPSGSSPNRWGGRAGEQPRLRPLEECERTPVEEDERRRKGINSILRKMHRRRMALRKQNMEIQMHQYSLGYEESPADFITGGMAHPRGEFESSRVRATEEV</sequence>
<feature type="region of interest" description="Disordered" evidence="9">
    <location>
        <begin position="1427"/>
        <end position="1448"/>
    </location>
</feature>
<dbReference type="SUPFAM" id="SSF56112">
    <property type="entry name" value="Protein kinase-like (PK-like)"/>
    <property type="match status" value="1"/>
</dbReference>
<dbReference type="Proteomes" id="UP000541610">
    <property type="component" value="Unassembled WGS sequence"/>
</dbReference>
<evidence type="ECO:0000256" key="8">
    <source>
        <dbReference type="ARBA" id="ARBA00048679"/>
    </source>
</evidence>
<dbReference type="EC" id="2.7.11.1" evidence="1"/>
<feature type="region of interest" description="Disordered" evidence="9">
    <location>
        <begin position="219"/>
        <end position="243"/>
    </location>
</feature>
<feature type="compositionally biased region" description="Low complexity" evidence="9">
    <location>
        <begin position="150"/>
        <end position="159"/>
    </location>
</feature>
<accession>A0A7J6PKZ5</accession>
<name>A0A7J6PKZ5_PEROL</name>
<feature type="compositionally biased region" description="Polar residues" evidence="9">
    <location>
        <begin position="226"/>
        <end position="236"/>
    </location>
</feature>
<keyword evidence="5 11" id="KW-0418">Kinase</keyword>
<evidence type="ECO:0000256" key="7">
    <source>
        <dbReference type="ARBA" id="ARBA00047899"/>
    </source>
</evidence>
<comment type="catalytic activity">
    <reaction evidence="7">
        <text>L-threonyl-[protein] + ATP = O-phospho-L-threonyl-[protein] + ADP + H(+)</text>
        <dbReference type="Rhea" id="RHEA:46608"/>
        <dbReference type="Rhea" id="RHEA-COMP:11060"/>
        <dbReference type="Rhea" id="RHEA-COMP:11605"/>
        <dbReference type="ChEBI" id="CHEBI:15378"/>
        <dbReference type="ChEBI" id="CHEBI:30013"/>
        <dbReference type="ChEBI" id="CHEBI:30616"/>
        <dbReference type="ChEBI" id="CHEBI:61977"/>
        <dbReference type="ChEBI" id="CHEBI:456216"/>
        <dbReference type="EC" id="2.7.11.1"/>
    </reaction>
</comment>
<dbReference type="PANTHER" id="PTHR44899:SF3">
    <property type="entry name" value="SERINE_THREONINE-PROTEIN KINASE NEK1"/>
    <property type="match status" value="1"/>
</dbReference>
<evidence type="ECO:0000256" key="4">
    <source>
        <dbReference type="ARBA" id="ARBA00022741"/>
    </source>
</evidence>
<dbReference type="Gene3D" id="1.10.510.10">
    <property type="entry name" value="Transferase(Phosphotransferase) domain 1"/>
    <property type="match status" value="1"/>
</dbReference>
<dbReference type="PANTHER" id="PTHR44899">
    <property type="entry name" value="CAMK FAMILY PROTEIN KINASE"/>
    <property type="match status" value="1"/>
</dbReference>
<feature type="compositionally biased region" description="Basic and acidic residues" evidence="9">
    <location>
        <begin position="1363"/>
        <end position="1381"/>
    </location>
</feature>
<evidence type="ECO:0000256" key="2">
    <source>
        <dbReference type="ARBA" id="ARBA00022527"/>
    </source>
</evidence>
<evidence type="ECO:0000256" key="6">
    <source>
        <dbReference type="ARBA" id="ARBA00022840"/>
    </source>
</evidence>
<evidence type="ECO:0000256" key="5">
    <source>
        <dbReference type="ARBA" id="ARBA00022777"/>
    </source>
</evidence>
<feature type="region of interest" description="Disordered" evidence="9">
    <location>
        <begin position="1297"/>
        <end position="1381"/>
    </location>
</feature>
<proteinExistence type="predicted"/>
<dbReference type="InterPro" id="IPR000719">
    <property type="entry name" value="Prot_kinase_dom"/>
</dbReference>
<protein>
    <recommendedName>
        <fullName evidence="1">non-specific serine/threonine protein kinase</fullName>
        <ecNumber evidence="1">2.7.11.1</ecNumber>
    </recommendedName>
</protein>
<feature type="region of interest" description="Disordered" evidence="9">
    <location>
        <begin position="529"/>
        <end position="562"/>
    </location>
</feature>
<dbReference type="PROSITE" id="PS00108">
    <property type="entry name" value="PROTEIN_KINASE_ST"/>
    <property type="match status" value="1"/>
</dbReference>
<feature type="region of interest" description="Disordered" evidence="9">
    <location>
        <begin position="150"/>
        <end position="193"/>
    </location>
</feature>
<feature type="region of interest" description="Disordered" evidence="9">
    <location>
        <begin position="462"/>
        <end position="490"/>
    </location>
</feature>
<dbReference type="InterPro" id="IPR011009">
    <property type="entry name" value="Kinase-like_dom_sf"/>
</dbReference>